<organism evidence="6 7">
    <name type="scientific">Amorphotheca resinae ATCC 22711</name>
    <dbReference type="NCBI Taxonomy" id="857342"/>
    <lineage>
        <taxon>Eukaryota</taxon>
        <taxon>Fungi</taxon>
        <taxon>Dikarya</taxon>
        <taxon>Ascomycota</taxon>
        <taxon>Pezizomycotina</taxon>
        <taxon>Leotiomycetes</taxon>
        <taxon>Helotiales</taxon>
        <taxon>Amorphothecaceae</taxon>
        <taxon>Amorphotheca</taxon>
    </lineage>
</organism>
<dbReference type="GeneID" id="36577492"/>
<dbReference type="STRING" id="857342.A0A2T3ATH0"/>
<dbReference type="InterPro" id="IPR045886">
    <property type="entry name" value="ThiF/MoeB/HesA"/>
</dbReference>
<dbReference type="OrthoDB" id="1708823at2759"/>
<evidence type="ECO:0000313" key="7">
    <source>
        <dbReference type="Proteomes" id="UP000241818"/>
    </source>
</evidence>
<sequence>MTEVVTDQTPPLLNGPTDKEKKYDRQLRLWAANGQQALEDAHILLLNSGSGTVGVETLKNLVLPGIGKFTIADSSVVTEADLGVNFFLDEESLGQSRAECCVRLLQELNPDVKGDWFPKQKGEELENLLSVDQKYTLIMYSLPIDPRSLALVQEYSRQQKIPLVALHSAGFYSYFRIILPGSFPIVDTHPDSTATTDLRLLNPWPELSDFAAKLTDNIENLSALEHGHIPYVVLLLYYLKRWKESHGNYPTTYQDKKAFREFVSAGARTDNPEGGEENFDEAVAAVLKTVTVPSIPSSVKAVFDHKPDDAESSSSFWIIADAVKRFYEKHNELPLPGSVPDMKAQSSVYVQLQNIYKAKARQDVAEVLETVRSHPHGNEIDIGEVETFCKNAAFIKLIHGADASPVSIQTIAENEFQSDENAPLTMMPLSLLPIYLALNATSHVPSASASDILAIISKDIPDAASNPRIVKVAEEVARANGGELHNISALTGGMASQEVIKIITKQYIPIDNTCIFDGITSRTQVLRI</sequence>
<dbReference type="GO" id="GO:0005737">
    <property type="term" value="C:cytoplasm"/>
    <property type="evidence" value="ECO:0007669"/>
    <property type="project" value="TreeGrafter"/>
</dbReference>
<dbReference type="InterPro" id="IPR000594">
    <property type="entry name" value="ThiF_NAD_FAD-bd"/>
</dbReference>
<dbReference type="PANTHER" id="PTHR10953:SF29">
    <property type="entry name" value="NEDD8-ACTIVATING ENZYME E1 REGULATORY SUBUNIT"/>
    <property type="match status" value="1"/>
</dbReference>
<dbReference type="InterPro" id="IPR035985">
    <property type="entry name" value="Ubiquitin-activating_enz"/>
</dbReference>
<dbReference type="PANTHER" id="PTHR10953">
    <property type="entry name" value="UBIQUITIN-ACTIVATING ENZYME E1"/>
    <property type="match status" value="1"/>
</dbReference>
<dbReference type="AlphaFoldDB" id="A0A2T3ATH0"/>
<dbReference type="EMBL" id="KZ679016">
    <property type="protein sequence ID" value="PSS10763.1"/>
    <property type="molecule type" value="Genomic_DNA"/>
</dbReference>
<keyword evidence="7" id="KW-1185">Reference proteome</keyword>
<dbReference type="InterPro" id="IPR030667">
    <property type="entry name" value="APP-BP1"/>
</dbReference>
<evidence type="ECO:0000259" key="5">
    <source>
        <dbReference type="Pfam" id="PF00899"/>
    </source>
</evidence>
<dbReference type="Proteomes" id="UP000241818">
    <property type="component" value="Unassembled WGS sequence"/>
</dbReference>
<feature type="domain" description="THIF-type NAD/FAD binding fold" evidence="5">
    <location>
        <begin position="23"/>
        <end position="526"/>
    </location>
</feature>
<dbReference type="Pfam" id="PF00899">
    <property type="entry name" value="ThiF"/>
    <property type="match status" value="1"/>
</dbReference>
<dbReference type="Gene3D" id="3.40.50.720">
    <property type="entry name" value="NAD(P)-binding Rossmann-like Domain"/>
    <property type="match status" value="2"/>
</dbReference>
<protein>
    <recommendedName>
        <fullName evidence="4">NEDD8-activating enzyme E1 regulatory subunit</fullName>
    </recommendedName>
</protein>
<dbReference type="RefSeq" id="XP_024717942.1">
    <property type="nucleotide sequence ID" value="XM_024869411.1"/>
</dbReference>
<dbReference type="PIRSF" id="PIRSF039099">
    <property type="entry name" value="APP-BP1"/>
    <property type="match status" value="1"/>
</dbReference>
<comment type="function">
    <text evidence="4">Regulatory subunit of the dimeric UBA3-ULA1 E1 enzyme.</text>
</comment>
<evidence type="ECO:0000256" key="1">
    <source>
        <dbReference type="ARBA" id="ARBA00005032"/>
    </source>
</evidence>
<dbReference type="GO" id="GO:0045116">
    <property type="term" value="P:protein neddylation"/>
    <property type="evidence" value="ECO:0007669"/>
    <property type="project" value="UniProtKB-UniRule"/>
</dbReference>
<name>A0A2T3ATH0_AMORE</name>
<comment type="similarity">
    <text evidence="2 4">Belongs to the ubiquitin-activating E1 family. ULA1 subfamily.</text>
</comment>
<dbReference type="SUPFAM" id="SSF69572">
    <property type="entry name" value="Activating enzymes of the ubiquitin-like proteins"/>
    <property type="match status" value="1"/>
</dbReference>
<evidence type="ECO:0000256" key="3">
    <source>
        <dbReference type="ARBA" id="ARBA00022786"/>
    </source>
</evidence>
<proteinExistence type="inferred from homology"/>
<evidence type="ECO:0000313" key="6">
    <source>
        <dbReference type="EMBL" id="PSS10763.1"/>
    </source>
</evidence>
<gene>
    <name evidence="6" type="ORF">M430DRAFT_69212</name>
</gene>
<evidence type="ECO:0000256" key="4">
    <source>
        <dbReference type="PIRNR" id="PIRNR039099"/>
    </source>
</evidence>
<accession>A0A2T3ATH0</accession>
<dbReference type="UniPathway" id="UPA00885"/>
<keyword evidence="3 4" id="KW-0833">Ubl conjugation pathway</keyword>
<dbReference type="InParanoid" id="A0A2T3ATH0"/>
<comment type="pathway">
    <text evidence="1 4">Protein modification; protein neddylation.</text>
</comment>
<dbReference type="GO" id="GO:0019781">
    <property type="term" value="F:NEDD8 activating enzyme activity"/>
    <property type="evidence" value="ECO:0007669"/>
    <property type="project" value="UniProtKB-UniRule"/>
</dbReference>
<reference evidence="6 7" key="1">
    <citation type="journal article" date="2018" name="New Phytol.">
        <title>Comparative genomics and transcriptomics depict ericoid mycorrhizal fungi as versatile saprotrophs and plant mutualists.</title>
        <authorList>
            <person name="Martino E."/>
            <person name="Morin E."/>
            <person name="Grelet G.A."/>
            <person name="Kuo A."/>
            <person name="Kohler A."/>
            <person name="Daghino S."/>
            <person name="Barry K.W."/>
            <person name="Cichocki N."/>
            <person name="Clum A."/>
            <person name="Dockter R.B."/>
            <person name="Hainaut M."/>
            <person name="Kuo R.C."/>
            <person name="LaButti K."/>
            <person name="Lindahl B.D."/>
            <person name="Lindquist E.A."/>
            <person name="Lipzen A."/>
            <person name="Khouja H.R."/>
            <person name="Magnuson J."/>
            <person name="Murat C."/>
            <person name="Ohm R.A."/>
            <person name="Singer S.W."/>
            <person name="Spatafora J.W."/>
            <person name="Wang M."/>
            <person name="Veneault-Fourrey C."/>
            <person name="Henrissat B."/>
            <person name="Grigoriev I.V."/>
            <person name="Martin F.M."/>
            <person name="Perotto S."/>
        </authorList>
    </citation>
    <scope>NUCLEOTIDE SEQUENCE [LARGE SCALE GENOMIC DNA]</scope>
    <source>
        <strain evidence="6 7">ATCC 22711</strain>
    </source>
</reference>
<evidence type="ECO:0000256" key="2">
    <source>
        <dbReference type="ARBA" id="ARBA00006868"/>
    </source>
</evidence>